<evidence type="ECO:0000256" key="14">
    <source>
        <dbReference type="ARBA" id="ARBA00023180"/>
    </source>
</evidence>
<dbReference type="GO" id="GO:0005886">
    <property type="term" value="C:plasma membrane"/>
    <property type="evidence" value="ECO:0007669"/>
    <property type="project" value="TreeGrafter"/>
</dbReference>
<evidence type="ECO:0000256" key="6">
    <source>
        <dbReference type="ARBA" id="ARBA00022729"/>
    </source>
</evidence>
<dbReference type="InterPro" id="IPR008271">
    <property type="entry name" value="Ser/Thr_kinase_AS"/>
</dbReference>
<dbReference type="PROSITE" id="PS00108">
    <property type="entry name" value="PROTEIN_KINASE_ST"/>
    <property type="match status" value="1"/>
</dbReference>
<evidence type="ECO:0000256" key="13">
    <source>
        <dbReference type="ARBA" id="ARBA00023170"/>
    </source>
</evidence>
<proteinExistence type="predicted"/>
<feature type="signal peptide" evidence="18">
    <location>
        <begin position="1"/>
        <end position="24"/>
    </location>
</feature>
<dbReference type="Proteomes" id="UP000828251">
    <property type="component" value="Unassembled WGS sequence"/>
</dbReference>
<evidence type="ECO:0000256" key="9">
    <source>
        <dbReference type="ARBA" id="ARBA00022777"/>
    </source>
</evidence>
<dbReference type="PANTHER" id="PTHR27002">
    <property type="entry name" value="RECEPTOR-LIKE SERINE/THREONINE-PROTEIN KINASE SD1-8"/>
    <property type="match status" value="1"/>
</dbReference>
<evidence type="ECO:0000256" key="3">
    <source>
        <dbReference type="ARBA" id="ARBA00022553"/>
    </source>
</evidence>
<evidence type="ECO:0000256" key="10">
    <source>
        <dbReference type="ARBA" id="ARBA00022840"/>
    </source>
</evidence>
<feature type="region of interest" description="Disordered" evidence="16">
    <location>
        <begin position="246"/>
        <end position="277"/>
    </location>
</feature>
<keyword evidence="5 17" id="KW-0812">Transmembrane</keyword>
<name>A0A9D3URQ5_9ROSI</name>
<evidence type="ECO:0000256" key="11">
    <source>
        <dbReference type="ARBA" id="ARBA00022989"/>
    </source>
</evidence>
<keyword evidence="9" id="KW-0418">Kinase</keyword>
<evidence type="ECO:0000256" key="17">
    <source>
        <dbReference type="SAM" id="Phobius"/>
    </source>
</evidence>
<dbReference type="SUPFAM" id="SSF56112">
    <property type="entry name" value="Protein kinase-like (PK-like)"/>
    <property type="match status" value="1"/>
</dbReference>
<organism evidence="21 22">
    <name type="scientific">Gossypium stocksii</name>
    <dbReference type="NCBI Taxonomy" id="47602"/>
    <lineage>
        <taxon>Eukaryota</taxon>
        <taxon>Viridiplantae</taxon>
        <taxon>Streptophyta</taxon>
        <taxon>Embryophyta</taxon>
        <taxon>Tracheophyta</taxon>
        <taxon>Spermatophyta</taxon>
        <taxon>Magnoliopsida</taxon>
        <taxon>eudicotyledons</taxon>
        <taxon>Gunneridae</taxon>
        <taxon>Pentapetalae</taxon>
        <taxon>rosids</taxon>
        <taxon>malvids</taxon>
        <taxon>Malvales</taxon>
        <taxon>Malvaceae</taxon>
        <taxon>Malvoideae</taxon>
        <taxon>Gossypium</taxon>
    </lineage>
</organism>
<dbReference type="PROSITE" id="PS51473">
    <property type="entry name" value="GNK2"/>
    <property type="match status" value="2"/>
</dbReference>
<evidence type="ECO:0000256" key="4">
    <source>
        <dbReference type="ARBA" id="ARBA00022679"/>
    </source>
</evidence>
<keyword evidence="12 17" id="KW-0472">Membrane</keyword>
<dbReference type="FunFam" id="1.10.510.10:FF:000343">
    <property type="entry name" value="Cysteine-rich receptor-like protein kinase 28"/>
    <property type="match status" value="1"/>
</dbReference>
<evidence type="ECO:0000313" key="22">
    <source>
        <dbReference type="Proteomes" id="UP000828251"/>
    </source>
</evidence>
<keyword evidence="2" id="KW-0723">Serine/threonine-protein kinase</keyword>
<dbReference type="InterPro" id="IPR038408">
    <property type="entry name" value="GNK2_sf"/>
</dbReference>
<dbReference type="GO" id="GO:0005524">
    <property type="term" value="F:ATP binding"/>
    <property type="evidence" value="ECO:0007669"/>
    <property type="project" value="UniProtKB-UniRule"/>
</dbReference>
<dbReference type="FunFam" id="3.30.430.20:FF:000007">
    <property type="entry name" value="Cysteine-rich receptor-like protein kinase 11"/>
    <property type="match status" value="1"/>
</dbReference>
<keyword evidence="8 15" id="KW-0547">Nucleotide-binding</keyword>
<feature type="domain" description="Protein kinase" evidence="19">
    <location>
        <begin position="339"/>
        <end position="622"/>
    </location>
</feature>
<dbReference type="Pfam" id="PF01657">
    <property type="entry name" value="Stress-antifung"/>
    <property type="match status" value="2"/>
</dbReference>
<dbReference type="InterPro" id="IPR000719">
    <property type="entry name" value="Prot_kinase_dom"/>
</dbReference>
<dbReference type="FunFam" id="3.30.200.20:FF:000727">
    <property type="entry name" value="Cysteine-rich RLK (RECEPTOR-like protein kinase) 23"/>
    <property type="match status" value="1"/>
</dbReference>
<dbReference type="PANTHER" id="PTHR27002:SF861">
    <property type="entry name" value="CYSTEINE-RICH RECEPTOR-LIKE PROTEIN KINASE 14 ISOFORM X1"/>
    <property type="match status" value="1"/>
</dbReference>
<feature type="binding site" evidence="15">
    <location>
        <position position="365"/>
    </location>
    <ligand>
        <name>ATP</name>
        <dbReference type="ChEBI" id="CHEBI:30616"/>
    </ligand>
</feature>
<evidence type="ECO:0000259" key="19">
    <source>
        <dbReference type="PROSITE" id="PS50011"/>
    </source>
</evidence>
<evidence type="ECO:0000256" key="15">
    <source>
        <dbReference type="PROSITE-ProRule" id="PRU10141"/>
    </source>
</evidence>
<keyword evidence="22" id="KW-1185">Reference proteome</keyword>
<keyword evidence="10 15" id="KW-0067">ATP-binding</keyword>
<dbReference type="CDD" id="cd23509">
    <property type="entry name" value="Gnk2-like"/>
    <property type="match status" value="2"/>
</dbReference>
<evidence type="ECO:0000256" key="1">
    <source>
        <dbReference type="ARBA" id="ARBA00004167"/>
    </source>
</evidence>
<evidence type="ECO:0008006" key="23">
    <source>
        <dbReference type="Google" id="ProtNLM"/>
    </source>
</evidence>
<feature type="transmembrane region" description="Helical" evidence="17">
    <location>
        <begin position="282"/>
        <end position="305"/>
    </location>
</feature>
<feature type="domain" description="Gnk2-homologous" evidence="20">
    <location>
        <begin position="133"/>
        <end position="240"/>
    </location>
</feature>
<dbReference type="Pfam" id="PF00069">
    <property type="entry name" value="Pkinase"/>
    <property type="match status" value="1"/>
</dbReference>
<sequence length="663" mass="73847">MWVQLTALSLILFYLLIGITLVEALLKCYDIGNFSANSEYGKNRDLILASLPSNISAKGGFLTTSIGQNSNKVYALAMCRGDSSPYACYECIYRSIHNLGTSCPNQKEALLYARSPCHVHYADRSFYGTLELEPPEVGFNNDEITSNLTQFYTAWESLMDSVGEKASNGTSTLKFADGEADFGEYQKIYTRMQCTPDLSHKDCDSCLSLSVSYFKACCHGKKGGYVRRPNCYFRWELHPFYTSNATPPPSPFSPPPPLVSLPPQSANSTNTKEGGGSSSKTIVIIVVPIVILVAVLVILAVAVVLKRIKKIKQDNQNDKSRVESLQFDFNAVKFATENFSNANMLGRGGFGSVYKLEDGRKVAIKRLSKNSGQGQQEFRTEVILLAKLQRKNLVRLLGFSLEQKESILIYEFLPNSSLDNFIFHPVKRLLLNWEKRYKIIEGIARGLLYLHQDSQYRIIHRDLKAANILLDKEMNPKISDFGMAKLFVPDQTRAATSKIVGTFGYMAPECARHGRYSVKSDVYSFGVLVLEIISGKKINSFTTQELGDSLLTYAWRNWNEGTAWEVVDPILRDGSRSEIMGCIHLGLLCVQDNITCRPTMASVVLMLSSYSMSLPVPSRPAFSMHTTGEKEKKPDSVSLFNQSKGEAIQVSANEASISELSPR</sequence>
<keyword evidence="11 17" id="KW-1133">Transmembrane helix</keyword>
<dbReference type="EMBL" id="JAIQCV010000010">
    <property type="protein sequence ID" value="KAH1056205.1"/>
    <property type="molecule type" value="Genomic_DNA"/>
</dbReference>
<evidence type="ECO:0000259" key="20">
    <source>
        <dbReference type="PROSITE" id="PS51473"/>
    </source>
</evidence>
<dbReference type="InterPro" id="IPR011009">
    <property type="entry name" value="Kinase-like_dom_sf"/>
</dbReference>
<dbReference type="SMART" id="SM00220">
    <property type="entry name" value="S_TKc"/>
    <property type="match status" value="1"/>
</dbReference>
<keyword evidence="13" id="KW-0675">Receptor</keyword>
<evidence type="ECO:0000256" key="7">
    <source>
        <dbReference type="ARBA" id="ARBA00022737"/>
    </source>
</evidence>
<evidence type="ECO:0000313" key="21">
    <source>
        <dbReference type="EMBL" id="KAH1056205.1"/>
    </source>
</evidence>
<keyword evidence="4" id="KW-0808">Transferase</keyword>
<keyword evidence="14" id="KW-0325">Glycoprotein</keyword>
<dbReference type="GO" id="GO:0004674">
    <property type="term" value="F:protein serine/threonine kinase activity"/>
    <property type="evidence" value="ECO:0007669"/>
    <property type="project" value="UniProtKB-KW"/>
</dbReference>
<evidence type="ECO:0000256" key="8">
    <source>
        <dbReference type="ARBA" id="ARBA00022741"/>
    </source>
</evidence>
<dbReference type="OrthoDB" id="4062651at2759"/>
<comment type="caution">
    <text evidence="21">The sequence shown here is derived from an EMBL/GenBank/DDBJ whole genome shotgun (WGS) entry which is preliminary data.</text>
</comment>
<gene>
    <name evidence="21" type="ORF">J1N35_034270</name>
</gene>
<dbReference type="Gene3D" id="3.30.200.20">
    <property type="entry name" value="Phosphorylase Kinase, domain 1"/>
    <property type="match status" value="1"/>
</dbReference>
<dbReference type="InterPro" id="IPR002902">
    <property type="entry name" value="GNK2"/>
</dbReference>
<dbReference type="PROSITE" id="PS50011">
    <property type="entry name" value="PROTEIN_KINASE_DOM"/>
    <property type="match status" value="1"/>
</dbReference>
<evidence type="ECO:0000256" key="18">
    <source>
        <dbReference type="SAM" id="SignalP"/>
    </source>
</evidence>
<evidence type="ECO:0000256" key="5">
    <source>
        <dbReference type="ARBA" id="ARBA00022692"/>
    </source>
</evidence>
<protein>
    <recommendedName>
        <fullName evidence="23">Protein kinase domain-containing protein</fullName>
    </recommendedName>
</protein>
<feature type="domain" description="Gnk2-homologous" evidence="20">
    <location>
        <begin position="22"/>
        <end position="126"/>
    </location>
</feature>
<keyword evidence="7" id="KW-0677">Repeat</keyword>
<comment type="subcellular location">
    <subcellularLocation>
        <location evidence="1">Membrane</location>
        <topology evidence="1">Single-pass membrane protein</topology>
    </subcellularLocation>
</comment>
<dbReference type="InterPro" id="IPR017441">
    <property type="entry name" value="Protein_kinase_ATP_BS"/>
</dbReference>
<keyword evidence="3" id="KW-0597">Phosphoprotein</keyword>
<dbReference type="Gene3D" id="3.30.430.20">
    <property type="entry name" value="Gnk2 domain, C-X8-C-X2-C motif"/>
    <property type="match status" value="2"/>
</dbReference>
<dbReference type="PROSITE" id="PS00107">
    <property type="entry name" value="PROTEIN_KINASE_ATP"/>
    <property type="match status" value="1"/>
</dbReference>
<evidence type="ECO:0000256" key="12">
    <source>
        <dbReference type="ARBA" id="ARBA00023136"/>
    </source>
</evidence>
<keyword evidence="6 18" id="KW-0732">Signal</keyword>
<feature type="chain" id="PRO_5039439470" description="Protein kinase domain-containing protein" evidence="18">
    <location>
        <begin position="25"/>
        <end position="663"/>
    </location>
</feature>
<reference evidence="21 22" key="1">
    <citation type="journal article" date="2021" name="Plant Biotechnol. J.">
        <title>Multi-omics assisted identification of the key and species-specific regulatory components of drought-tolerant mechanisms in Gossypium stocksii.</title>
        <authorList>
            <person name="Yu D."/>
            <person name="Ke L."/>
            <person name="Zhang D."/>
            <person name="Wu Y."/>
            <person name="Sun Y."/>
            <person name="Mei J."/>
            <person name="Sun J."/>
            <person name="Sun Y."/>
        </authorList>
    </citation>
    <scope>NUCLEOTIDE SEQUENCE [LARGE SCALE GENOMIC DNA]</scope>
    <source>
        <strain evidence="22">cv. E1</strain>
        <tissue evidence="21">Leaf</tissue>
    </source>
</reference>
<evidence type="ECO:0000256" key="2">
    <source>
        <dbReference type="ARBA" id="ARBA00022527"/>
    </source>
</evidence>
<evidence type="ECO:0000256" key="16">
    <source>
        <dbReference type="SAM" id="MobiDB-lite"/>
    </source>
</evidence>
<feature type="compositionally biased region" description="Pro residues" evidence="16">
    <location>
        <begin position="246"/>
        <end position="260"/>
    </location>
</feature>
<dbReference type="CDD" id="cd14066">
    <property type="entry name" value="STKc_IRAK"/>
    <property type="match status" value="1"/>
</dbReference>
<accession>A0A9D3URQ5</accession>
<dbReference type="Gene3D" id="1.10.510.10">
    <property type="entry name" value="Transferase(Phosphotransferase) domain 1"/>
    <property type="match status" value="1"/>
</dbReference>
<dbReference type="AlphaFoldDB" id="A0A9D3URQ5"/>